<reference evidence="1" key="1">
    <citation type="submission" date="2020-12" db="EMBL/GenBank/DDBJ databases">
        <title>WGS assembly of Carya illinoinensis cv. Pawnee.</title>
        <authorList>
            <person name="Platts A."/>
            <person name="Shu S."/>
            <person name="Wright S."/>
            <person name="Barry K."/>
            <person name="Edger P."/>
            <person name="Pires J.C."/>
            <person name="Schmutz J."/>
        </authorList>
    </citation>
    <scope>NUCLEOTIDE SEQUENCE</scope>
    <source>
        <tissue evidence="1">Leaf</tissue>
    </source>
</reference>
<dbReference type="AlphaFoldDB" id="A0A8T1QM58"/>
<gene>
    <name evidence="1" type="ORF">CIPAW_05G225400</name>
</gene>
<organism evidence="1 2">
    <name type="scientific">Carya illinoinensis</name>
    <name type="common">Pecan</name>
    <dbReference type="NCBI Taxonomy" id="32201"/>
    <lineage>
        <taxon>Eukaryota</taxon>
        <taxon>Viridiplantae</taxon>
        <taxon>Streptophyta</taxon>
        <taxon>Embryophyta</taxon>
        <taxon>Tracheophyta</taxon>
        <taxon>Spermatophyta</taxon>
        <taxon>Magnoliopsida</taxon>
        <taxon>eudicotyledons</taxon>
        <taxon>Gunneridae</taxon>
        <taxon>Pentapetalae</taxon>
        <taxon>rosids</taxon>
        <taxon>fabids</taxon>
        <taxon>Fagales</taxon>
        <taxon>Juglandaceae</taxon>
        <taxon>Carya</taxon>
    </lineage>
</organism>
<accession>A0A8T1QM58</accession>
<evidence type="ECO:0000313" key="2">
    <source>
        <dbReference type="Proteomes" id="UP000811609"/>
    </source>
</evidence>
<keyword evidence="2" id="KW-1185">Reference proteome</keyword>
<dbReference type="EMBL" id="CM031813">
    <property type="protein sequence ID" value="KAG6655557.1"/>
    <property type="molecule type" value="Genomic_DNA"/>
</dbReference>
<dbReference type="Proteomes" id="UP000811609">
    <property type="component" value="Chromosome 5"/>
</dbReference>
<protein>
    <submittedName>
        <fullName evidence="1">Uncharacterized protein</fullName>
    </submittedName>
</protein>
<evidence type="ECO:0000313" key="1">
    <source>
        <dbReference type="EMBL" id="KAG6655557.1"/>
    </source>
</evidence>
<comment type="caution">
    <text evidence="1">The sequence shown here is derived from an EMBL/GenBank/DDBJ whole genome shotgun (WGS) entry which is preliminary data.</text>
</comment>
<proteinExistence type="predicted"/>
<name>A0A8T1QM58_CARIL</name>
<sequence>MNYNWCNLDSWTDNRHNEVCVLNVIHDSSLFQFLVITTNGRGTKSMFRHPLLKLLNCQCIDPSKNKE</sequence>